<evidence type="ECO:0000256" key="1">
    <source>
        <dbReference type="ARBA" id="ARBA00006484"/>
    </source>
</evidence>
<gene>
    <name evidence="3" type="ORF">HYY20_04460</name>
</gene>
<name>A0A932CMP1_UNCTE</name>
<evidence type="ECO:0000313" key="4">
    <source>
        <dbReference type="Proteomes" id="UP000769766"/>
    </source>
</evidence>
<accession>A0A932CMP1</accession>
<dbReference type="GO" id="GO:0016616">
    <property type="term" value="F:oxidoreductase activity, acting on the CH-OH group of donors, NAD or NADP as acceptor"/>
    <property type="evidence" value="ECO:0007669"/>
    <property type="project" value="TreeGrafter"/>
</dbReference>
<reference evidence="3" key="1">
    <citation type="submission" date="2020-07" db="EMBL/GenBank/DDBJ databases">
        <title>Huge and variable diversity of episymbiotic CPR bacteria and DPANN archaea in groundwater ecosystems.</title>
        <authorList>
            <person name="He C.Y."/>
            <person name="Keren R."/>
            <person name="Whittaker M."/>
            <person name="Farag I.F."/>
            <person name="Doudna J."/>
            <person name="Cate J.H.D."/>
            <person name="Banfield J.F."/>
        </authorList>
    </citation>
    <scope>NUCLEOTIDE SEQUENCE</scope>
    <source>
        <strain evidence="3">NC_groundwater_672_Ag_B-0.1um_62_36</strain>
    </source>
</reference>
<dbReference type="InterPro" id="IPR002347">
    <property type="entry name" value="SDR_fam"/>
</dbReference>
<dbReference type="PANTHER" id="PTHR42760">
    <property type="entry name" value="SHORT-CHAIN DEHYDROGENASES/REDUCTASES FAMILY MEMBER"/>
    <property type="match status" value="1"/>
</dbReference>
<evidence type="ECO:0000313" key="3">
    <source>
        <dbReference type="EMBL" id="MBI2876113.1"/>
    </source>
</evidence>
<comment type="caution">
    <text evidence="3">The sequence shown here is derived from an EMBL/GenBank/DDBJ whole genome shotgun (WGS) entry which is preliminary data.</text>
</comment>
<dbReference type="EMBL" id="JACPRF010000138">
    <property type="protein sequence ID" value="MBI2876113.1"/>
    <property type="molecule type" value="Genomic_DNA"/>
</dbReference>
<dbReference type="InterPro" id="IPR020904">
    <property type="entry name" value="Sc_DH/Rdtase_CS"/>
</dbReference>
<dbReference type="Gene3D" id="3.40.50.720">
    <property type="entry name" value="NAD(P)-binding Rossmann-like Domain"/>
    <property type="match status" value="1"/>
</dbReference>
<evidence type="ECO:0000256" key="2">
    <source>
        <dbReference type="ARBA" id="ARBA00023002"/>
    </source>
</evidence>
<dbReference type="PANTHER" id="PTHR42760:SF133">
    <property type="entry name" value="3-OXOACYL-[ACYL-CARRIER-PROTEIN] REDUCTASE"/>
    <property type="match status" value="1"/>
</dbReference>
<proteinExistence type="inferred from homology"/>
<dbReference type="Pfam" id="PF13561">
    <property type="entry name" value="adh_short_C2"/>
    <property type="match status" value="1"/>
</dbReference>
<dbReference type="InterPro" id="IPR036291">
    <property type="entry name" value="NAD(P)-bd_dom_sf"/>
</dbReference>
<organism evidence="3 4">
    <name type="scientific">Tectimicrobiota bacterium</name>
    <dbReference type="NCBI Taxonomy" id="2528274"/>
    <lineage>
        <taxon>Bacteria</taxon>
        <taxon>Pseudomonadati</taxon>
        <taxon>Nitrospinota/Tectimicrobiota group</taxon>
        <taxon>Candidatus Tectimicrobiota</taxon>
    </lineage>
</organism>
<dbReference type="SUPFAM" id="SSF51735">
    <property type="entry name" value="NAD(P)-binding Rossmann-fold domains"/>
    <property type="match status" value="1"/>
</dbReference>
<dbReference type="AlphaFoldDB" id="A0A932CMP1"/>
<dbReference type="Proteomes" id="UP000769766">
    <property type="component" value="Unassembled WGS sequence"/>
</dbReference>
<sequence>MPGILDRFRLGGKVAIVTGASRGIGRSIAVGLAEAGADVVAASRTLTDVQAVAEEIAQLGRRSLALKVDVSQQPDVEGLLQHTLEAFHRVDILVNNAGISPYYKSMHKMTKEEWDLIVSVNLTGVFLGCNIIGNEMIKQQQGKIINISSVGGEVALPRLSAYSACKGGIDQLTRTLAIEWARYHVLVNAVLPAFIETDMTTGLRVNDVLREEIISKTPLGRFGRPEEIIGAVVFLASPAADFITGTCLNVDGGWMAQ</sequence>
<comment type="similarity">
    <text evidence="1">Belongs to the short-chain dehydrogenases/reductases (SDR) family.</text>
</comment>
<dbReference type="PROSITE" id="PS00061">
    <property type="entry name" value="ADH_SHORT"/>
    <property type="match status" value="1"/>
</dbReference>
<dbReference type="PRINTS" id="PR00081">
    <property type="entry name" value="GDHRDH"/>
</dbReference>
<dbReference type="PRINTS" id="PR00080">
    <property type="entry name" value="SDRFAMILY"/>
</dbReference>
<protein>
    <submittedName>
        <fullName evidence="3">SDR family oxidoreductase</fullName>
    </submittedName>
</protein>
<dbReference type="FunFam" id="3.40.50.720:FF:000084">
    <property type="entry name" value="Short-chain dehydrogenase reductase"/>
    <property type="match status" value="1"/>
</dbReference>
<dbReference type="NCBIfam" id="NF005559">
    <property type="entry name" value="PRK07231.1"/>
    <property type="match status" value="1"/>
</dbReference>
<keyword evidence="2" id="KW-0560">Oxidoreductase</keyword>